<evidence type="ECO:0000256" key="5">
    <source>
        <dbReference type="ARBA" id="ARBA00023136"/>
    </source>
</evidence>
<dbReference type="CDD" id="cd13956">
    <property type="entry name" value="PT_UbiA"/>
    <property type="match status" value="1"/>
</dbReference>
<dbReference type="Pfam" id="PF01040">
    <property type="entry name" value="UbiA"/>
    <property type="match status" value="1"/>
</dbReference>
<keyword evidence="3 6" id="KW-0812">Transmembrane</keyword>
<keyword evidence="4 6" id="KW-1133">Transmembrane helix</keyword>
<keyword evidence="5 6" id="KW-0472">Membrane</keyword>
<evidence type="ECO:0000259" key="7">
    <source>
        <dbReference type="PROSITE" id="PS50991"/>
    </source>
</evidence>
<dbReference type="Pfam" id="PF00682">
    <property type="entry name" value="HMGL-like"/>
    <property type="match status" value="1"/>
</dbReference>
<dbReference type="PROSITE" id="PS00815">
    <property type="entry name" value="AIPM_HOMOCIT_SYNTH_1"/>
    <property type="match status" value="1"/>
</dbReference>
<evidence type="ECO:0000256" key="1">
    <source>
        <dbReference type="ARBA" id="ARBA00004141"/>
    </source>
</evidence>
<dbReference type="PROSITE" id="PS50991">
    <property type="entry name" value="PYR_CT"/>
    <property type="match status" value="1"/>
</dbReference>
<dbReference type="Gene3D" id="1.10.238.260">
    <property type="match status" value="1"/>
</dbReference>
<feature type="transmembrane region" description="Helical" evidence="6">
    <location>
        <begin position="38"/>
        <end position="58"/>
    </location>
</feature>
<sequence>MIRAHLETWRPYTLFYPGLVGLAGAVLAAPHASGWRLAGAWAVPTLGWLAGLYGGDYFDRRLDAAAKPHRPIPSGRMRPGTALACMIACVAAGAALGLLLNWRTVLLAGGALAAGIAYSTVFKARGVQGNLVRGGITALALGFGALAATAEPGAAVLWAAVLFLLHDAGSNLVGTLRDVDGDREGGYETLPVRRGTGFALGVCAALYAAWLALAVSAPLVLPSAPGAAAFAALLTAAACGGLAALVLLARSPRPIPRRAALRAHEILVLERIVLAGAFVALGGGPRLALPVTAAALAVTWAAQRRMRLRYEFAASAAEAETARDGDAPAVGADAVVDYVRRQLAALPDTLSSLRRWDRRIVIEITDLDLRVELAVAGGRIRLVEPGDSGAADGAATVSISTASHVFRDIFLLARTSPRHAYIAGAIDMNASPRDMIRLNQVFNEFRRNAKADAPVARFSVTERSQPVQEDEESLPPRVVISDTTLRDGEQMPGIAFGVAEKVELARRLDALGVPLIEVGYPSVSPEEAEAVRAVAGLGLDATIQVIARPVRADIDAAVRSGADSIALFAGTSDAHVRAKLRTTPERLLARVRGAVVHAKESGRQVVFAAEDATRTDPGYLVEIFTAAADAGADAVGVADTAGVATPWRIARLVREVAARTSLPIAMHCHNDLGLATANSLAGLLAGASAVQCSVLGIGERAGNAPLEEVVLALETAYGHPTGLDLTALTPLAHHVAALVGERVPPTRPVVGGHAFTHESGLHVDGLVRDSSSYEPYPPELTGRRRRFVFGKHSGRTALRQVLSDHGLSPSEDELAALLAHVKRSPGADDRSVLEAARTLAESAAGGEGTALRSER</sequence>
<dbReference type="InterPro" id="IPR000891">
    <property type="entry name" value="PYR_CT"/>
</dbReference>
<feature type="transmembrane region" description="Helical" evidence="6">
    <location>
        <begin position="131"/>
        <end position="150"/>
    </location>
</feature>
<dbReference type="Proteomes" id="UP001596074">
    <property type="component" value="Unassembled WGS sequence"/>
</dbReference>
<comment type="caution">
    <text evidence="8">The sequence shown here is derived from an EMBL/GenBank/DDBJ whole genome shotgun (WGS) entry which is preliminary data.</text>
</comment>
<dbReference type="InterPro" id="IPR002034">
    <property type="entry name" value="AIPM/Hcit_synth_CS"/>
</dbReference>
<keyword evidence="9" id="KW-1185">Reference proteome</keyword>
<feature type="transmembrane region" description="Helical" evidence="6">
    <location>
        <begin position="287"/>
        <end position="303"/>
    </location>
</feature>
<dbReference type="PANTHER" id="PTHR42880:SF1">
    <property type="entry name" value="ISOPROPYLMALATE_HOMOCITRATE_CITRAMALATE SYNTHASE FAMILY PROTEIN"/>
    <property type="match status" value="1"/>
</dbReference>
<evidence type="ECO:0000256" key="3">
    <source>
        <dbReference type="ARBA" id="ARBA00022692"/>
    </source>
</evidence>
<dbReference type="PROSITE" id="PS00816">
    <property type="entry name" value="AIPM_HOMOCIT_SYNTH_2"/>
    <property type="match status" value="1"/>
</dbReference>
<dbReference type="InterPro" id="IPR013785">
    <property type="entry name" value="Aldolase_TIM"/>
</dbReference>
<feature type="transmembrane region" description="Helical" evidence="6">
    <location>
        <begin position="105"/>
        <end position="124"/>
    </location>
</feature>
<evidence type="ECO:0000313" key="8">
    <source>
        <dbReference type="EMBL" id="MFC5753279.1"/>
    </source>
</evidence>
<reference evidence="9" key="1">
    <citation type="journal article" date="2019" name="Int. J. Syst. Evol. Microbiol.">
        <title>The Global Catalogue of Microorganisms (GCM) 10K type strain sequencing project: providing services to taxonomists for standard genome sequencing and annotation.</title>
        <authorList>
            <consortium name="The Broad Institute Genomics Platform"/>
            <consortium name="The Broad Institute Genome Sequencing Center for Infectious Disease"/>
            <person name="Wu L."/>
            <person name="Ma J."/>
        </authorList>
    </citation>
    <scope>NUCLEOTIDE SEQUENCE [LARGE SCALE GENOMIC DNA]</scope>
    <source>
        <strain evidence="9">KCTC 42087</strain>
    </source>
</reference>
<gene>
    <name evidence="8" type="ORF">ACFPZN_47335</name>
</gene>
<dbReference type="InterPro" id="IPR000537">
    <property type="entry name" value="UbiA_prenyltransferase"/>
</dbReference>
<name>A0ABW1AFG3_9ACTN</name>
<keyword evidence="2" id="KW-0808">Transferase</keyword>
<feature type="transmembrane region" description="Helical" evidence="6">
    <location>
        <begin position="156"/>
        <end position="176"/>
    </location>
</feature>
<accession>A0ABW1AFG3</accession>
<dbReference type="SUPFAM" id="SSF51569">
    <property type="entry name" value="Aldolase"/>
    <property type="match status" value="1"/>
</dbReference>
<feature type="transmembrane region" description="Helical" evidence="6">
    <location>
        <begin position="197"/>
        <end position="221"/>
    </location>
</feature>
<protein>
    <submittedName>
        <fullName evidence="8">UbiA family prenyltransferase</fullName>
    </submittedName>
</protein>
<feature type="transmembrane region" description="Helical" evidence="6">
    <location>
        <begin position="79"/>
        <end position="99"/>
    </location>
</feature>
<evidence type="ECO:0000256" key="4">
    <source>
        <dbReference type="ARBA" id="ARBA00022989"/>
    </source>
</evidence>
<dbReference type="PANTHER" id="PTHR42880">
    <property type="entry name" value="HOMOCITRATE SYNTHASE"/>
    <property type="match status" value="1"/>
</dbReference>
<dbReference type="Pfam" id="PF22617">
    <property type="entry name" value="HCS_D2"/>
    <property type="match status" value="1"/>
</dbReference>
<evidence type="ECO:0000256" key="6">
    <source>
        <dbReference type="SAM" id="Phobius"/>
    </source>
</evidence>
<organism evidence="8 9">
    <name type="scientific">Actinomadura rugatobispora</name>
    <dbReference type="NCBI Taxonomy" id="1994"/>
    <lineage>
        <taxon>Bacteria</taxon>
        <taxon>Bacillati</taxon>
        <taxon>Actinomycetota</taxon>
        <taxon>Actinomycetes</taxon>
        <taxon>Streptosporangiales</taxon>
        <taxon>Thermomonosporaceae</taxon>
        <taxon>Actinomadura</taxon>
    </lineage>
</organism>
<dbReference type="Gene3D" id="1.10.357.140">
    <property type="entry name" value="UbiA prenyltransferase"/>
    <property type="match status" value="1"/>
</dbReference>
<dbReference type="EMBL" id="JBHSON010000107">
    <property type="protein sequence ID" value="MFC5753279.1"/>
    <property type="molecule type" value="Genomic_DNA"/>
</dbReference>
<evidence type="ECO:0000313" key="9">
    <source>
        <dbReference type="Proteomes" id="UP001596074"/>
    </source>
</evidence>
<dbReference type="InterPro" id="IPR044878">
    <property type="entry name" value="UbiA_sf"/>
</dbReference>
<proteinExistence type="predicted"/>
<comment type="subcellular location">
    <subcellularLocation>
        <location evidence="1">Membrane</location>
        <topology evidence="1">Multi-pass membrane protein</topology>
    </subcellularLocation>
</comment>
<dbReference type="RefSeq" id="WP_378290140.1">
    <property type="nucleotide sequence ID" value="NZ_JBHSON010000107.1"/>
</dbReference>
<evidence type="ECO:0000256" key="2">
    <source>
        <dbReference type="ARBA" id="ARBA00022679"/>
    </source>
</evidence>
<feature type="domain" description="Pyruvate carboxyltransferase" evidence="7">
    <location>
        <begin position="478"/>
        <end position="729"/>
    </location>
</feature>
<dbReference type="Gene3D" id="3.20.20.70">
    <property type="entry name" value="Aldolase class I"/>
    <property type="match status" value="1"/>
</dbReference>
<feature type="transmembrane region" description="Helical" evidence="6">
    <location>
        <begin position="227"/>
        <end position="249"/>
    </location>
</feature>
<dbReference type="InterPro" id="IPR054691">
    <property type="entry name" value="LeuA/HCS_post-cat"/>
</dbReference>
<feature type="transmembrane region" description="Helical" evidence="6">
    <location>
        <begin position="12"/>
        <end position="32"/>
    </location>
</feature>